<gene>
    <name evidence="2" type="ORF">EUU25_08805</name>
</gene>
<dbReference type="InterPro" id="IPR036291">
    <property type="entry name" value="NAD(P)-bd_dom_sf"/>
</dbReference>
<dbReference type="KEGG" id="slaa:EUU25_08805"/>
<organism evidence="2 3">
    <name type="scientific">Sphingorhabdus lacus</name>
    <dbReference type="NCBI Taxonomy" id="392610"/>
    <lineage>
        <taxon>Bacteria</taxon>
        <taxon>Pseudomonadati</taxon>
        <taxon>Pseudomonadota</taxon>
        <taxon>Alphaproteobacteria</taxon>
        <taxon>Sphingomonadales</taxon>
        <taxon>Sphingomonadaceae</taxon>
        <taxon>Sphingorhabdus</taxon>
    </lineage>
</organism>
<dbReference type="PANTHER" id="PTHR42760">
    <property type="entry name" value="SHORT-CHAIN DEHYDROGENASES/REDUCTASES FAMILY MEMBER"/>
    <property type="match status" value="1"/>
</dbReference>
<protein>
    <submittedName>
        <fullName evidence="2">SDR family oxidoreductase</fullName>
    </submittedName>
</protein>
<dbReference type="PRINTS" id="PR00081">
    <property type="entry name" value="GDHRDH"/>
</dbReference>
<reference evidence="3" key="1">
    <citation type="submission" date="2019-01" db="EMBL/GenBank/DDBJ databases">
        <title>Sphingorhabdus lacus sp.nov., isolated from an oligotrophic freshwater lake.</title>
        <authorList>
            <person name="Park M."/>
        </authorList>
    </citation>
    <scope>NUCLEOTIDE SEQUENCE [LARGE SCALE GENOMIC DNA]</scope>
    <source>
        <strain evidence="3">IMCC1753</strain>
    </source>
</reference>
<dbReference type="AlphaFoldDB" id="A0A6I6L3W1"/>
<dbReference type="PROSITE" id="PS00061">
    <property type="entry name" value="ADH_SHORT"/>
    <property type="match status" value="1"/>
</dbReference>
<dbReference type="PRINTS" id="PR00080">
    <property type="entry name" value="SDRFAMILY"/>
</dbReference>
<dbReference type="FunFam" id="3.40.50.720:FF:000084">
    <property type="entry name" value="Short-chain dehydrogenase reductase"/>
    <property type="match status" value="1"/>
</dbReference>
<dbReference type="Pfam" id="PF13561">
    <property type="entry name" value="adh_short_C2"/>
    <property type="match status" value="1"/>
</dbReference>
<comment type="similarity">
    <text evidence="1">Belongs to the short-chain dehydrogenases/reductases (SDR) family.</text>
</comment>
<keyword evidence="3" id="KW-1185">Reference proteome</keyword>
<name>A0A6I6L3W1_9SPHN</name>
<dbReference type="SUPFAM" id="SSF51735">
    <property type="entry name" value="NAD(P)-binding Rossmann-fold domains"/>
    <property type="match status" value="1"/>
</dbReference>
<dbReference type="OrthoDB" id="9792355at2"/>
<dbReference type="Gene3D" id="3.40.50.720">
    <property type="entry name" value="NAD(P)-binding Rossmann-like Domain"/>
    <property type="match status" value="1"/>
</dbReference>
<evidence type="ECO:0000256" key="1">
    <source>
        <dbReference type="ARBA" id="ARBA00006484"/>
    </source>
</evidence>
<evidence type="ECO:0000313" key="3">
    <source>
        <dbReference type="Proteomes" id="UP000428803"/>
    </source>
</evidence>
<dbReference type="CDD" id="cd05233">
    <property type="entry name" value="SDR_c"/>
    <property type="match status" value="1"/>
</dbReference>
<dbReference type="InterPro" id="IPR002347">
    <property type="entry name" value="SDR_fam"/>
</dbReference>
<proteinExistence type="inferred from homology"/>
<sequence>MIAGLEGRVAVVTGGAAGIGRAIADKFLESGATVLTADVAGAADILCDVANEPQVEAMISTVIGRYGRLDIAVNNAGILGPFGKLLEQVEEAEWDKAIGVNLKGVFLCMKHELAAMSGQRRGVIINLSSVMGFLAAPKNPAYSAAKHGVLGLTKSAAVQYAGKGIRINAICPGFVETDMGTTIGADNSLSDFPKPFIPMGRKANPVEIAEIAAWLASDSSSYLTGEAIGADGGWRII</sequence>
<dbReference type="Proteomes" id="UP000428803">
    <property type="component" value="Chromosome"/>
</dbReference>
<dbReference type="EMBL" id="CP035733">
    <property type="protein sequence ID" value="QGY80710.1"/>
    <property type="molecule type" value="Genomic_DNA"/>
</dbReference>
<accession>A0A6I6L3W1</accession>
<dbReference type="InterPro" id="IPR020904">
    <property type="entry name" value="Sc_DH/Rdtase_CS"/>
</dbReference>
<dbReference type="GO" id="GO:0016616">
    <property type="term" value="F:oxidoreductase activity, acting on the CH-OH group of donors, NAD or NADP as acceptor"/>
    <property type="evidence" value="ECO:0007669"/>
    <property type="project" value="TreeGrafter"/>
</dbReference>
<dbReference type="RefSeq" id="WP_158900192.1">
    <property type="nucleotide sequence ID" value="NZ_CP035733.1"/>
</dbReference>
<evidence type="ECO:0000313" key="2">
    <source>
        <dbReference type="EMBL" id="QGY80710.1"/>
    </source>
</evidence>